<proteinExistence type="predicted"/>
<evidence type="ECO:0000313" key="1">
    <source>
        <dbReference type="EMBL" id="PWH87221.1"/>
    </source>
</evidence>
<name>A0A2U2XHM9_9FLAO</name>
<accession>A0A2U2XHM9</accession>
<comment type="caution">
    <text evidence="1">The sequence shown here is derived from an EMBL/GenBank/DDBJ whole genome shotgun (WGS) entry which is preliminary data.</text>
</comment>
<reference evidence="1 2" key="1">
    <citation type="submission" date="2018-05" db="EMBL/GenBank/DDBJ databases">
        <title>Brumimicrobium oceani sp. nov., isolated from coastal sediment.</title>
        <authorList>
            <person name="Kou Y."/>
        </authorList>
    </citation>
    <scope>NUCLEOTIDE SEQUENCE [LARGE SCALE GENOMIC DNA]</scope>
    <source>
        <strain evidence="1 2">C305</strain>
    </source>
</reference>
<sequence length="213" mass="25968">MKTLHLLYTFSKLIGIKKPYFYSKNSYYYFESISTKYYNGKYYLRLMEVFKSMKSISSNKKLNYNAHSSTKQIIKEYGTPFYTMKNEGMKETEILYYKKRIGFHKARLEFHFYKERLFFYSYTFPYLSNSDKIEIKKTLEEKYYEKQKIDFTKNYLTDLDKNMISVTDDMEYSILYFCKNDKAISKLESKRKSKQINKLNTNKLHKSDLFRNL</sequence>
<gene>
    <name evidence="1" type="ORF">DIT68_02860</name>
</gene>
<reference evidence="1 2" key="2">
    <citation type="submission" date="2018-05" db="EMBL/GenBank/DDBJ databases">
        <authorList>
            <person name="Lanie J.A."/>
            <person name="Ng W.-L."/>
            <person name="Kazmierczak K.M."/>
            <person name="Andrzejewski T.M."/>
            <person name="Davidsen T.M."/>
            <person name="Wayne K.J."/>
            <person name="Tettelin H."/>
            <person name="Glass J.I."/>
            <person name="Rusch D."/>
            <person name="Podicherti R."/>
            <person name="Tsui H.-C.T."/>
            <person name="Winkler M.E."/>
        </authorList>
    </citation>
    <scope>NUCLEOTIDE SEQUENCE [LARGE SCALE GENOMIC DNA]</scope>
    <source>
        <strain evidence="1 2">C305</strain>
    </source>
</reference>
<protein>
    <submittedName>
        <fullName evidence="1">Uncharacterized protein</fullName>
    </submittedName>
</protein>
<dbReference type="AlphaFoldDB" id="A0A2U2XHM9"/>
<dbReference type="Proteomes" id="UP000245370">
    <property type="component" value="Unassembled WGS sequence"/>
</dbReference>
<dbReference type="EMBL" id="QFRJ01000001">
    <property type="protein sequence ID" value="PWH87221.1"/>
    <property type="molecule type" value="Genomic_DNA"/>
</dbReference>
<organism evidence="1 2">
    <name type="scientific">Brumimicrobium oceani</name>
    <dbReference type="NCBI Taxonomy" id="2100725"/>
    <lineage>
        <taxon>Bacteria</taxon>
        <taxon>Pseudomonadati</taxon>
        <taxon>Bacteroidota</taxon>
        <taxon>Flavobacteriia</taxon>
        <taxon>Flavobacteriales</taxon>
        <taxon>Crocinitomicaceae</taxon>
        <taxon>Brumimicrobium</taxon>
    </lineage>
</organism>
<evidence type="ECO:0000313" key="2">
    <source>
        <dbReference type="Proteomes" id="UP000245370"/>
    </source>
</evidence>
<dbReference type="RefSeq" id="WP_109358300.1">
    <property type="nucleotide sequence ID" value="NZ_QFRJ01000001.1"/>
</dbReference>
<keyword evidence="2" id="KW-1185">Reference proteome</keyword>